<sequence length="150" mass="17241">MENDWYERLSNEVKNAIQISDIKQTAYNSPSNMFDSILDDLSVSDVGYNAQTYTVLQRHVYLPNMEELGQFINLNNKDSIKTYLKTVNDTEIYSIWTRDVDSKKANALHLNAFYGCLNNSPTQYTYHIAPAFVIDLSKIDYTVTGSVNYK</sequence>
<dbReference type="EMBL" id="QRVM01000029">
    <property type="protein sequence ID" value="RGS45955.1"/>
    <property type="molecule type" value="Genomic_DNA"/>
</dbReference>
<accession>A0A412J0A2</accession>
<dbReference type="Proteomes" id="UP000285274">
    <property type="component" value="Unassembled WGS sequence"/>
</dbReference>
<reference evidence="1 2" key="1">
    <citation type="submission" date="2018-08" db="EMBL/GenBank/DDBJ databases">
        <title>A genome reference for cultivated species of the human gut microbiota.</title>
        <authorList>
            <person name="Zou Y."/>
            <person name="Xue W."/>
            <person name="Luo G."/>
        </authorList>
    </citation>
    <scope>NUCLEOTIDE SEQUENCE [LARGE SCALE GENOMIC DNA]</scope>
    <source>
        <strain evidence="1 2">AF22-10AC</strain>
    </source>
</reference>
<evidence type="ECO:0000313" key="1">
    <source>
        <dbReference type="EMBL" id="RGS45955.1"/>
    </source>
</evidence>
<proteinExistence type="predicted"/>
<gene>
    <name evidence="1" type="ORF">DWX92_06990</name>
</gene>
<protein>
    <submittedName>
        <fullName evidence="1">Uncharacterized protein</fullName>
    </submittedName>
</protein>
<dbReference type="RefSeq" id="WP_118320097.1">
    <property type="nucleotide sequence ID" value="NZ_QRVM01000029.1"/>
</dbReference>
<dbReference type="AlphaFoldDB" id="A0A412J0A2"/>
<organism evidence="1 2">
    <name type="scientific">Holdemanella biformis</name>
    <dbReference type="NCBI Taxonomy" id="1735"/>
    <lineage>
        <taxon>Bacteria</taxon>
        <taxon>Bacillati</taxon>
        <taxon>Bacillota</taxon>
        <taxon>Erysipelotrichia</taxon>
        <taxon>Erysipelotrichales</taxon>
        <taxon>Erysipelotrichaceae</taxon>
        <taxon>Holdemanella</taxon>
    </lineage>
</organism>
<evidence type="ECO:0000313" key="2">
    <source>
        <dbReference type="Proteomes" id="UP000285274"/>
    </source>
</evidence>
<name>A0A412J0A2_9FIRM</name>
<comment type="caution">
    <text evidence="1">The sequence shown here is derived from an EMBL/GenBank/DDBJ whole genome shotgun (WGS) entry which is preliminary data.</text>
</comment>